<dbReference type="Proteomes" id="UP000438345">
    <property type="component" value="Chromosome"/>
</dbReference>
<dbReference type="EMBL" id="CP046973">
    <property type="protein sequence ID" value="QGZ91275.1"/>
    <property type="molecule type" value="Genomic_DNA"/>
</dbReference>
<protein>
    <submittedName>
        <fullName evidence="1">Uncharacterized protein</fullName>
    </submittedName>
</protein>
<name>A0A857D6X7_MICAE</name>
<gene>
    <name evidence="1" type="ORF">GQR42_18940</name>
</gene>
<dbReference type="AlphaFoldDB" id="A0A857D6X7"/>
<dbReference type="RefSeq" id="WP_158201140.1">
    <property type="nucleotide sequence ID" value="NZ_CP046973.1"/>
</dbReference>
<proteinExistence type="predicted"/>
<sequence>MAKLSPEVLTTIFSLQRRLIELIAETKNTEFSLFERHGETEETLPELEQIENCLERLRNPYSRLHTLTLRISEYYPIAPSAILELLAETIEQAQISADVVTANLSETRKNWRLSKFGTASQSK</sequence>
<evidence type="ECO:0000313" key="1">
    <source>
        <dbReference type="EMBL" id="QGZ91275.1"/>
    </source>
</evidence>
<reference evidence="1 2" key="1">
    <citation type="submission" date="2019-12" db="EMBL/GenBank/DDBJ databases">
        <title>Complete genome sequence of Microcystis aeruginosa strain FD4.</title>
        <authorList>
            <person name="Urakawa H."/>
        </authorList>
    </citation>
    <scope>NUCLEOTIDE SEQUENCE [LARGE SCALE GENOMIC DNA]</scope>
    <source>
        <strain evidence="1 2">FD4</strain>
    </source>
</reference>
<evidence type="ECO:0000313" key="2">
    <source>
        <dbReference type="Proteomes" id="UP000438345"/>
    </source>
</evidence>
<organism evidence="1 2">
    <name type="scientific">Microcystis aeruginosa FD4</name>
    <dbReference type="NCBI Taxonomy" id="2686288"/>
    <lineage>
        <taxon>Bacteria</taxon>
        <taxon>Bacillati</taxon>
        <taxon>Cyanobacteriota</taxon>
        <taxon>Cyanophyceae</taxon>
        <taxon>Oscillatoriophycideae</taxon>
        <taxon>Chroococcales</taxon>
        <taxon>Microcystaceae</taxon>
        <taxon>Microcystis</taxon>
    </lineage>
</organism>
<accession>A0A857D6X7</accession>